<protein>
    <submittedName>
        <fullName evidence="2">Uncharacterized protein</fullName>
    </submittedName>
</protein>
<sequence length="49" mass="5488">MLNIVVDFILSISGAFILVFAAKEINSRKKNHESLLQDINKSKDTISLI</sequence>
<keyword evidence="1" id="KW-0472">Membrane</keyword>
<accession>A0A1M6SDC5</accession>
<dbReference type="Proteomes" id="UP000184465">
    <property type="component" value="Unassembled WGS sequence"/>
</dbReference>
<keyword evidence="3" id="KW-1185">Reference proteome</keyword>
<organism evidence="2 3">
    <name type="scientific">Paramaledivibacter caminithermalis (strain DSM 15212 / CIP 107654 / DViRD3)</name>
    <name type="common">Clostridium caminithermale</name>
    <dbReference type="NCBI Taxonomy" id="1121301"/>
    <lineage>
        <taxon>Bacteria</taxon>
        <taxon>Bacillati</taxon>
        <taxon>Bacillota</taxon>
        <taxon>Clostridia</taxon>
        <taxon>Peptostreptococcales</taxon>
        <taxon>Caminicellaceae</taxon>
        <taxon>Paramaledivibacter</taxon>
    </lineage>
</organism>
<keyword evidence="1" id="KW-0812">Transmembrane</keyword>
<evidence type="ECO:0000256" key="1">
    <source>
        <dbReference type="SAM" id="Phobius"/>
    </source>
</evidence>
<dbReference type="EMBL" id="FRAG01000059">
    <property type="protein sequence ID" value="SHK42537.1"/>
    <property type="molecule type" value="Genomic_DNA"/>
</dbReference>
<keyword evidence="1" id="KW-1133">Transmembrane helix</keyword>
<name>A0A1M6SDC5_PARC5</name>
<proteinExistence type="predicted"/>
<evidence type="ECO:0000313" key="3">
    <source>
        <dbReference type="Proteomes" id="UP000184465"/>
    </source>
</evidence>
<gene>
    <name evidence="2" type="ORF">SAMN02745912_03271</name>
</gene>
<dbReference type="AlphaFoldDB" id="A0A1M6SDC5"/>
<feature type="transmembrane region" description="Helical" evidence="1">
    <location>
        <begin position="6"/>
        <end position="22"/>
    </location>
</feature>
<reference evidence="3" key="1">
    <citation type="submission" date="2016-11" db="EMBL/GenBank/DDBJ databases">
        <authorList>
            <person name="Varghese N."/>
            <person name="Submissions S."/>
        </authorList>
    </citation>
    <scope>NUCLEOTIDE SEQUENCE [LARGE SCALE GENOMIC DNA]</scope>
    <source>
        <strain evidence="3">DSM 15212 / CIP 107654 / DViRD3</strain>
    </source>
</reference>
<evidence type="ECO:0000313" key="2">
    <source>
        <dbReference type="EMBL" id="SHK42537.1"/>
    </source>
</evidence>